<accession>A0A401Z566</accession>
<dbReference type="RefSeq" id="WP_126643546.1">
    <property type="nucleotide sequence ID" value="NZ_BIFH01000055.1"/>
</dbReference>
<dbReference type="Pfam" id="PF00072">
    <property type="entry name" value="Response_reg"/>
    <property type="match status" value="1"/>
</dbReference>
<evidence type="ECO:0000256" key="2">
    <source>
        <dbReference type="ARBA" id="ARBA00023015"/>
    </source>
</evidence>
<dbReference type="Gene3D" id="3.40.50.2300">
    <property type="match status" value="1"/>
</dbReference>
<keyword evidence="1 5" id="KW-0597">Phosphoprotein</keyword>
<dbReference type="AlphaFoldDB" id="A0A401Z566"/>
<dbReference type="OrthoDB" id="9808843at2"/>
<keyword evidence="4" id="KW-0804">Transcription</keyword>
<organism evidence="8 9">
    <name type="scientific">Embleya hyalina</name>
    <dbReference type="NCBI Taxonomy" id="516124"/>
    <lineage>
        <taxon>Bacteria</taxon>
        <taxon>Bacillati</taxon>
        <taxon>Actinomycetota</taxon>
        <taxon>Actinomycetes</taxon>
        <taxon>Kitasatosporales</taxon>
        <taxon>Streptomycetaceae</taxon>
        <taxon>Embleya</taxon>
    </lineage>
</organism>
<comment type="caution">
    <text evidence="8">The sequence shown here is derived from an EMBL/GenBank/DDBJ whole genome shotgun (WGS) entry which is preliminary data.</text>
</comment>
<proteinExistence type="predicted"/>
<evidence type="ECO:0000313" key="8">
    <source>
        <dbReference type="EMBL" id="GCE01984.1"/>
    </source>
</evidence>
<dbReference type="GO" id="GO:0003677">
    <property type="term" value="F:DNA binding"/>
    <property type="evidence" value="ECO:0007669"/>
    <property type="project" value="UniProtKB-KW"/>
</dbReference>
<evidence type="ECO:0000256" key="3">
    <source>
        <dbReference type="ARBA" id="ARBA00023125"/>
    </source>
</evidence>
<dbReference type="PROSITE" id="PS50043">
    <property type="entry name" value="HTH_LUXR_2"/>
    <property type="match status" value="1"/>
</dbReference>
<dbReference type="CDD" id="cd17535">
    <property type="entry name" value="REC_NarL-like"/>
    <property type="match status" value="1"/>
</dbReference>
<evidence type="ECO:0000256" key="5">
    <source>
        <dbReference type="PROSITE-ProRule" id="PRU00169"/>
    </source>
</evidence>
<evidence type="ECO:0000259" key="7">
    <source>
        <dbReference type="PROSITE" id="PS50110"/>
    </source>
</evidence>
<dbReference type="PANTHER" id="PTHR43214">
    <property type="entry name" value="TWO-COMPONENT RESPONSE REGULATOR"/>
    <property type="match status" value="1"/>
</dbReference>
<dbReference type="PRINTS" id="PR00038">
    <property type="entry name" value="HTHLUXR"/>
</dbReference>
<evidence type="ECO:0000259" key="6">
    <source>
        <dbReference type="PROSITE" id="PS50043"/>
    </source>
</evidence>
<feature type="domain" description="Response regulatory" evidence="7">
    <location>
        <begin position="4"/>
        <end position="123"/>
    </location>
</feature>
<dbReference type="InterPro" id="IPR011006">
    <property type="entry name" value="CheY-like_superfamily"/>
</dbReference>
<keyword evidence="3 8" id="KW-0238">DNA-binding</keyword>
<dbReference type="InterPro" id="IPR058245">
    <property type="entry name" value="NreC/VraR/RcsB-like_REC"/>
</dbReference>
<dbReference type="EMBL" id="BIFH01000055">
    <property type="protein sequence ID" value="GCE01984.1"/>
    <property type="molecule type" value="Genomic_DNA"/>
</dbReference>
<feature type="modified residue" description="4-aspartylphosphate" evidence="5">
    <location>
        <position position="55"/>
    </location>
</feature>
<dbReference type="Proteomes" id="UP000286931">
    <property type="component" value="Unassembled WGS sequence"/>
</dbReference>
<sequence length="219" mass="23655">MNIRVLVADDQALVRAGFRVLVESDPDLTVVGEAANGAQAVELIRRERPDVVLMDIQMPELDGIEATRQVLAEGPQPPTTRVLVLTTFDLDEYVFAALRAGASGFLLKDTPPADLLAAIRVVAAGDGLLSPGVTRRLIEEFAQRPLAAVRAPALLGGITDREREVLHEVARGRSNAEIAERLHLSLSTTKTHVSRLLLKLDARDRAQLVIAAYEGGLMS</sequence>
<dbReference type="InterPro" id="IPR000792">
    <property type="entry name" value="Tscrpt_reg_LuxR_C"/>
</dbReference>
<dbReference type="SUPFAM" id="SSF52172">
    <property type="entry name" value="CheY-like"/>
    <property type="match status" value="1"/>
</dbReference>
<dbReference type="InterPro" id="IPR016032">
    <property type="entry name" value="Sig_transdc_resp-reg_C-effctor"/>
</dbReference>
<keyword evidence="2" id="KW-0805">Transcription regulation</keyword>
<dbReference type="Pfam" id="PF00196">
    <property type="entry name" value="GerE"/>
    <property type="match status" value="1"/>
</dbReference>
<dbReference type="CDD" id="cd06170">
    <property type="entry name" value="LuxR_C_like"/>
    <property type="match status" value="1"/>
</dbReference>
<dbReference type="GO" id="GO:0006355">
    <property type="term" value="P:regulation of DNA-templated transcription"/>
    <property type="evidence" value="ECO:0007669"/>
    <property type="project" value="InterPro"/>
</dbReference>
<keyword evidence="9" id="KW-1185">Reference proteome</keyword>
<dbReference type="InterPro" id="IPR001789">
    <property type="entry name" value="Sig_transdc_resp-reg_receiver"/>
</dbReference>
<reference evidence="8 9" key="1">
    <citation type="submission" date="2018-12" db="EMBL/GenBank/DDBJ databases">
        <title>Draft genome sequence of Embleya hyalina NBRC 13850T.</title>
        <authorList>
            <person name="Komaki H."/>
            <person name="Hosoyama A."/>
            <person name="Kimura A."/>
            <person name="Ichikawa N."/>
            <person name="Tamura T."/>
        </authorList>
    </citation>
    <scope>NUCLEOTIDE SEQUENCE [LARGE SCALE GENOMIC DNA]</scope>
    <source>
        <strain evidence="8 9">NBRC 13850</strain>
    </source>
</reference>
<dbReference type="GO" id="GO:0000160">
    <property type="term" value="P:phosphorelay signal transduction system"/>
    <property type="evidence" value="ECO:0007669"/>
    <property type="project" value="InterPro"/>
</dbReference>
<name>A0A401Z566_9ACTN</name>
<evidence type="ECO:0000256" key="1">
    <source>
        <dbReference type="ARBA" id="ARBA00022553"/>
    </source>
</evidence>
<evidence type="ECO:0000256" key="4">
    <source>
        <dbReference type="ARBA" id="ARBA00023163"/>
    </source>
</evidence>
<dbReference type="PANTHER" id="PTHR43214:SF24">
    <property type="entry name" value="TRANSCRIPTIONAL REGULATORY PROTEIN NARL-RELATED"/>
    <property type="match status" value="1"/>
</dbReference>
<dbReference type="SMART" id="SM00421">
    <property type="entry name" value="HTH_LUXR"/>
    <property type="match status" value="1"/>
</dbReference>
<dbReference type="SMART" id="SM00448">
    <property type="entry name" value="REC"/>
    <property type="match status" value="1"/>
</dbReference>
<dbReference type="SUPFAM" id="SSF46894">
    <property type="entry name" value="C-terminal effector domain of the bipartite response regulators"/>
    <property type="match status" value="1"/>
</dbReference>
<dbReference type="PROSITE" id="PS50110">
    <property type="entry name" value="RESPONSE_REGULATORY"/>
    <property type="match status" value="1"/>
</dbReference>
<protein>
    <submittedName>
        <fullName evidence="8">DNA-binding response regulator</fullName>
    </submittedName>
</protein>
<evidence type="ECO:0000313" key="9">
    <source>
        <dbReference type="Proteomes" id="UP000286931"/>
    </source>
</evidence>
<gene>
    <name evidence="8" type="ORF">EHYA_09759</name>
</gene>
<feature type="domain" description="HTH luxR-type" evidence="6">
    <location>
        <begin position="151"/>
        <end position="216"/>
    </location>
</feature>
<dbReference type="InterPro" id="IPR039420">
    <property type="entry name" value="WalR-like"/>
</dbReference>